<dbReference type="EMBL" id="JAYKLX010000004">
    <property type="protein sequence ID" value="MEB3345903.1"/>
    <property type="molecule type" value="Genomic_DNA"/>
</dbReference>
<reference evidence="2 3" key="1">
    <citation type="journal article" date="2013" name="Int. J. Syst. Evol. Microbiol.">
        <title>Aquimarina gracilis sp. nov., isolated from the gut microflora of a mussel, Mytilus coruscus, and emended description of Aquimarina spongiae.</title>
        <authorList>
            <person name="Park S.C."/>
            <person name="Choe H.N."/>
            <person name="Baik K.S."/>
            <person name="Seong C.N."/>
        </authorList>
    </citation>
    <scope>NUCLEOTIDE SEQUENCE [LARGE SCALE GENOMIC DNA]</scope>
    <source>
        <strain evidence="2 3">PSC32</strain>
    </source>
</reference>
<organism evidence="2 3">
    <name type="scientific">Aquimarina gracilis</name>
    <dbReference type="NCBI Taxonomy" id="874422"/>
    <lineage>
        <taxon>Bacteria</taxon>
        <taxon>Pseudomonadati</taxon>
        <taxon>Bacteroidota</taxon>
        <taxon>Flavobacteriia</taxon>
        <taxon>Flavobacteriales</taxon>
        <taxon>Flavobacteriaceae</taxon>
        <taxon>Aquimarina</taxon>
    </lineage>
</organism>
<keyword evidence="3" id="KW-1185">Reference proteome</keyword>
<feature type="region of interest" description="Disordered" evidence="1">
    <location>
        <begin position="21"/>
        <end position="40"/>
    </location>
</feature>
<dbReference type="Proteomes" id="UP001327027">
    <property type="component" value="Unassembled WGS sequence"/>
</dbReference>
<accession>A0ABU5ZVH0</accession>
<sequence>MACEADSVNEEVALEDMEIFGNEQELPDGPLNNGNAGAGG</sequence>
<proteinExistence type="predicted"/>
<name>A0ABU5ZVH0_9FLAO</name>
<evidence type="ECO:0000313" key="3">
    <source>
        <dbReference type="Proteomes" id="UP001327027"/>
    </source>
</evidence>
<evidence type="ECO:0008006" key="4">
    <source>
        <dbReference type="Google" id="ProtNLM"/>
    </source>
</evidence>
<gene>
    <name evidence="2" type="ORF">U6A24_10540</name>
</gene>
<protein>
    <recommendedName>
        <fullName evidence="4">Bacteriocin-like protein</fullName>
    </recommendedName>
</protein>
<dbReference type="RefSeq" id="WP_324179931.1">
    <property type="nucleotide sequence ID" value="NZ_BAABAW010000007.1"/>
</dbReference>
<evidence type="ECO:0000313" key="2">
    <source>
        <dbReference type="EMBL" id="MEB3345903.1"/>
    </source>
</evidence>
<evidence type="ECO:0000256" key="1">
    <source>
        <dbReference type="SAM" id="MobiDB-lite"/>
    </source>
</evidence>
<comment type="caution">
    <text evidence="2">The sequence shown here is derived from an EMBL/GenBank/DDBJ whole genome shotgun (WGS) entry which is preliminary data.</text>
</comment>